<feature type="compositionally biased region" description="Basic residues" evidence="6">
    <location>
        <begin position="11"/>
        <end position="29"/>
    </location>
</feature>
<evidence type="ECO:0000256" key="5">
    <source>
        <dbReference type="ARBA" id="ARBA00023242"/>
    </source>
</evidence>
<keyword evidence="7" id="KW-1185">Reference proteome</keyword>
<evidence type="ECO:0000256" key="4">
    <source>
        <dbReference type="ARBA" id="ARBA00023163"/>
    </source>
</evidence>
<dbReference type="Proteomes" id="UP000695000">
    <property type="component" value="Unplaced"/>
</dbReference>
<proteinExistence type="predicted"/>
<dbReference type="PANTHER" id="PTHR15405">
    <property type="entry name" value="PROLINE-RICH NUCLEAR RECEPTOR COACTIVATOR"/>
    <property type="match status" value="1"/>
</dbReference>
<evidence type="ECO:0000256" key="1">
    <source>
        <dbReference type="ARBA" id="ARBA00004123"/>
    </source>
</evidence>
<protein>
    <submittedName>
        <fullName evidence="8">Proline-rich nuclear receptor coactivator 2</fullName>
    </submittedName>
</protein>
<feature type="compositionally biased region" description="Low complexity" evidence="6">
    <location>
        <begin position="42"/>
        <end position="55"/>
    </location>
</feature>
<evidence type="ECO:0000313" key="7">
    <source>
        <dbReference type="Proteomes" id="UP000695000"/>
    </source>
</evidence>
<evidence type="ECO:0000256" key="6">
    <source>
        <dbReference type="SAM" id="MobiDB-lite"/>
    </source>
</evidence>
<feature type="compositionally biased region" description="Pro residues" evidence="6">
    <location>
        <begin position="69"/>
        <end position="80"/>
    </location>
</feature>
<gene>
    <name evidence="8" type="primary">LOC108557108</name>
</gene>
<dbReference type="InterPro" id="IPR026780">
    <property type="entry name" value="PNRC1/2"/>
</dbReference>
<dbReference type="InterPro" id="IPR028322">
    <property type="entry name" value="PNRC-like_rgn"/>
</dbReference>
<evidence type="ECO:0000256" key="2">
    <source>
        <dbReference type="ARBA" id="ARBA00023015"/>
    </source>
</evidence>
<dbReference type="Pfam" id="PF15365">
    <property type="entry name" value="PNRC"/>
    <property type="match status" value="1"/>
</dbReference>
<reference evidence="8" key="1">
    <citation type="submission" date="2025-08" db="UniProtKB">
        <authorList>
            <consortium name="RefSeq"/>
        </authorList>
    </citation>
    <scope>IDENTIFICATION</scope>
    <source>
        <tissue evidence="8">Whole Larva</tissue>
    </source>
</reference>
<accession>A0ABM1M347</accession>
<keyword evidence="8" id="KW-0675">Receptor</keyword>
<keyword evidence="4" id="KW-0804">Transcription</keyword>
<keyword evidence="5" id="KW-0539">Nucleus</keyword>
<organism evidence="7 8">
    <name type="scientific">Nicrophorus vespilloides</name>
    <name type="common">Boreal carrion beetle</name>
    <dbReference type="NCBI Taxonomy" id="110193"/>
    <lineage>
        <taxon>Eukaryota</taxon>
        <taxon>Metazoa</taxon>
        <taxon>Ecdysozoa</taxon>
        <taxon>Arthropoda</taxon>
        <taxon>Hexapoda</taxon>
        <taxon>Insecta</taxon>
        <taxon>Pterygota</taxon>
        <taxon>Neoptera</taxon>
        <taxon>Endopterygota</taxon>
        <taxon>Coleoptera</taxon>
        <taxon>Polyphaga</taxon>
        <taxon>Staphyliniformia</taxon>
        <taxon>Silphidae</taxon>
        <taxon>Nicrophorinae</taxon>
        <taxon>Nicrophorus</taxon>
    </lineage>
</organism>
<dbReference type="GeneID" id="108557108"/>
<keyword evidence="3" id="KW-0010">Activator</keyword>
<sequence length="119" mass="12913">MARSNLELSRGLRHRSTSIRHGSSPKHFKSISSGDASPQHQGGSSPSTSPRTSPGLLAGHYAGCKFTEPPLPSALPPPPQHWMQAPHHGAVFHHQTIAFVKQEPEQLAHQLKILLKVQA</sequence>
<keyword evidence="2" id="KW-0805">Transcription regulation</keyword>
<evidence type="ECO:0000313" key="8">
    <source>
        <dbReference type="RefSeq" id="XP_017768997.1"/>
    </source>
</evidence>
<dbReference type="RefSeq" id="XP_017768997.1">
    <property type="nucleotide sequence ID" value="XM_017913508.1"/>
</dbReference>
<feature type="region of interest" description="Disordered" evidence="6">
    <location>
        <begin position="1"/>
        <end position="85"/>
    </location>
</feature>
<feature type="compositionally biased region" description="Polar residues" evidence="6">
    <location>
        <begin position="30"/>
        <end position="41"/>
    </location>
</feature>
<name>A0ABM1M347_NICVS</name>
<comment type="subcellular location">
    <subcellularLocation>
        <location evidence="1">Nucleus</location>
    </subcellularLocation>
</comment>
<evidence type="ECO:0000256" key="3">
    <source>
        <dbReference type="ARBA" id="ARBA00023159"/>
    </source>
</evidence>